<keyword evidence="2" id="KW-0170">Cobalt</keyword>
<dbReference type="Gene3D" id="3.40.50.280">
    <property type="entry name" value="Cobalamin-binding domain"/>
    <property type="match status" value="1"/>
</dbReference>
<dbReference type="PANTHER" id="PTHR45833">
    <property type="entry name" value="METHIONINE SYNTHASE"/>
    <property type="match status" value="1"/>
</dbReference>
<dbReference type="Gene3D" id="1.10.1240.10">
    <property type="entry name" value="Methionine synthase domain"/>
    <property type="match status" value="1"/>
</dbReference>
<gene>
    <name evidence="5" type="ORF">J2S47_001430</name>
</gene>
<reference evidence="5 6" key="1">
    <citation type="submission" date="2023-07" db="EMBL/GenBank/DDBJ databases">
        <title>Sequencing the genomes of 1000 actinobacteria strains.</title>
        <authorList>
            <person name="Klenk H.-P."/>
        </authorList>
    </citation>
    <scope>NUCLEOTIDE SEQUENCE [LARGE SCALE GENOMIC DNA]</scope>
    <source>
        <strain evidence="5 6">DSM 40229</strain>
    </source>
</reference>
<sequence>MTGRTPAAGLRRRLWDAVSAGDEHTAFGVLDRAAADGVDEEALLLDVIAPVQERIGAEWAADRVSVAQEHAVTALNERGVAALAHRRRATADPAGGRGRVTVACVDGEWHAFPARLVAEVLALRGWRVDRLGAQTPTPHLVAHLHRTDPSAVLLSGSVPTRLPTAHTAVTACQAIGVPVLAGGRAFGPDGRHARALGADRWAADARGAAAVLAAGLPRAGPSVTRQAVDDLPHLTDQEYTLVVRSRPRLVRQALADLETGFPAVRAHGEAQRERTAEDIAHIVDFLATALYLDDAEVFTAFLTWTAAVLEARRVPARSLVSGLDALAGRLHDFPRALELLRLGTAALLDSPARPGPPVRPLLSPPSSPSSSAPSGPCRPCGWWANPTTTPAAAWSTRSPRG</sequence>
<dbReference type="GeneID" id="91550368"/>
<dbReference type="Proteomes" id="UP001231675">
    <property type="component" value="Unassembled WGS sequence"/>
</dbReference>
<dbReference type="InterPro" id="IPR036724">
    <property type="entry name" value="Cobalamin-bd_sf"/>
</dbReference>
<feature type="compositionally biased region" description="Low complexity" evidence="3">
    <location>
        <begin position="368"/>
        <end position="382"/>
    </location>
</feature>
<dbReference type="EMBL" id="JAURUD010000001">
    <property type="protein sequence ID" value="MDP9680928.1"/>
    <property type="molecule type" value="Genomic_DNA"/>
</dbReference>
<dbReference type="RefSeq" id="WP_189422761.1">
    <property type="nucleotide sequence ID" value="NZ_BMSM01000026.1"/>
</dbReference>
<comment type="caution">
    <text evidence="5">The sequence shown here is derived from an EMBL/GenBank/DDBJ whole genome shotgun (WGS) entry which is preliminary data.</text>
</comment>
<feature type="domain" description="B12-binding" evidence="4">
    <location>
        <begin position="97"/>
        <end position="223"/>
    </location>
</feature>
<name>A0ABT9LB25_STRGD</name>
<dbReference type="InterPro" id="IPR006158">
    <property type="entry name" value="Cobalamin-bd"/>
</dbReference>
<dbReference type="PROSITE" id="PS51332">
    <property type="entry name" value="B12_BINDING"/>
    <property type="match status" value="1"/>
</dbReference>
<keyword evidence="1" id="KW-0479">Metal-binding</keyword>
<feature type="compositionally biased region" description="Pro residues" evidence="3">
    <location>
        <begin position="353"/>
        <end position="367"/>
    </location>
</feature>
<organism evidence="5 6">
    <name type="scientific">Streptomyces griseoviridis</name>
    <dbReference type="NCBI Taxonomy" id="45398"/>
    <lineage>
        <taxon>Bacteria</taxon>
        <taxon>Bacillati</taxon>
        <taxon>Actinomycetota</taxon>
        <taxon>Actinomycetes</taxon>
        <taxon>Kitasatosporales</taxon>
        <taxon>Streptomycetaceae</taxon>
        <taxon>Streptomyces</taxon>
    </lineage>
</organism>
<evidence type="ECO:0000313" key="6">
    <source>
        <dbReference type="Proteomes" id="UP001231675"/>
    </source>
</evidence>
<evidence type="ECO:0000313" key="5">
    <source>
        <dbReference type="EMBL" id="MDP9680928.1"/>
    </source>
</evidence>
<dbReference type="InterPro" id="IPR036594">
    <property type="entry name" value="Meth_synthase_dom"/>
</dbReference>
<evidence type="ECO:0000256" key="2">
    <source>
        <dbReference type="ARBA" id="ARBA00023285"/>
    </source>
</evidence>
<dbReference type="Pfam" id="PF02607">
    <property type="entry name" value="B12-binding_2"/>
    <property type="match status" value="1"/>
</dbReference>
<feature type="region of interest" description="Disordered" evidence="3">
    <location>
        <begin position="353"/>
        <end position="382"/>
    </location>
</feature>
<keyword evidence="6" id="KW-1185">Reference proteome</keyword>
<dbReference type="InterPro" id="IPR003759">
    <property type="entry name" value="Cbl-bd_cap"/>
</dbReference>
<dbReference type="Pfam" id="PF02310">
    <property type="entry name" value="B12-binding"/>
    <property type="match status" value="1"/>
</dbReference>
<accession>A0ABT9LB25</accession>
<dbReference type="PANTHER" id="PTHR45833:SF1">
    <property type="entry name" value="METHIONINE SYNTHASE"/>
    <property type="match status" value="1"/>
</dbReference>
<dbReference type="SUPFAM" id="SSF52242">
    <property type="entry name" value="Cobalamin (vitamin B12)-binding domain"/>
    <property type="match status" value="1"/>
</dbReference>
<dbReference type="InterPro" id="IPR050554">
    <property type="entry name" value="Met_Synthase/Corrinoid"/>
</dbReference>
<proteinExistence type="predicted"/>
<protein>
    <submittedName>
        <fullName evidence="5">Methanogenic corrinoid protein MtbC1</fullName>
    </submittedName>
</protein>
<evidence type="ECO:0000259" key="4">
    <source>
        <dbReference type="PROSITE" id="PS51332"/>
    </source>
</evidence>
<evidence type="ECO:0000256" key="3">
    <source>
        <dbReference type="SAM" id="MobiDB-lite"/>
    </source>
</evidence>
<evidence type="ECO:0000256" key="1">
    <source>
        <dbReference type="ARBA" id="ARBA00022723"/>
    </source>
</evidence>